<keyword evidence="5 14" id="KW-1003">Cell membrane</keyword>
<gene>
    <name evidence="14" type="primary">nuoC</name>
    <name evidence="14" type="synonym">nuoCD</name>
    <name evidence="14" type="synonym">nuoD</name>
    <name evidence="17" type="ORF">PLESHI_11830</name>
</gene>
<organism evidence="17 18">
    <name type="scientific">Plesiomonas shigelloides 302-73</name>
    <dbReference type="NCBI Taxonomy" id="1315976"/>
    <lineage>
        <taxon>Bacteria</taxon>
        <taxon>Pseudomonadati</taxon>
        <taxon>Pseudomonadota</taxon>
        <taxon>Gammaproteobacteria</taxon>
        <taxon>Enterobacterales</taxon>
        <taxon>Enterobacteriaceae</taxon>
        <taxon>Plesiomonas</taxon>
    </lineage>
</organism>
<feature type="region of interest" description="NADH dehydrogenase I subunit C" evidence="14">
    <location>
        <begin position="1"/>
        <end position="191"/>
    </location>
</feature>
<keyword evidence="12 14" id="KW-0511">Multifunctional enzyme</keyword>
<dbReference type="InterPro" id="IPR029014">
    <property type="entry name" value="NiFe-Hase_large"/>
</dbReference>
<dbReference type="PANTHER" id="PTHR11993">
    <property type="entry name" value="NADH-UBIQUINONE OXIDOREDUCTASE 49 KDA SUBUNIT"/>
    <property type="match status" value="1"/>
</dbReference>
<evidence type="ECO:0000256" key="2">
    <source>
        <dbReference type="ARBA" id="ARBA00004417"/>
    </source>
</evidence>
<dbReference type="HAMAP" id="MF_01357">
    <property type="entry name" value="NDH1_NuoC"/>
    <property type="match status" value="1"/>
</dbReference>
<feature type="domain" description="NADH:ubiquinone oxidoreductase 30kDa subunit" evidence="15">
    <location>
        <begin position="51"/>
        <end position="179"/>
    </location>
</feature>
<keyword evidence="10 14" id="KW-0830">Ubiquinone</keyword>
<dbReference type="PATRIC" id="fig|1315976.3.peg.2234"/>
<dbReference type="EC" id="7.1.1.-" evidence="14"/>
<evidence type="ECO:0000256" key="10">
    <source>
        <dbReference type="ARBA" id="ARBA00023075"/>
    </source>
</evidence>
<proteinExistence type="inferred from homology"/>
<evidence type="ECO:0000259" key="16">
    <source>
        <dbReference type="Pfam" id="PF00346"/>
    </source>
</evidence>
<accession>R8APP0</accession>
<dbReference type="InterPro" id="IPR010218">
    <property type="entry name" value="NADH_DH_suC"/>
</dbReference>
<protein>
    <recommendedName>
        <fullName evidence="14">NADH-quinone oxidoreductase subunit C/D</fullName>
        <ecNumber evidence="14">7.1.1.-</ecNumber>
    </recommendedName>
    <alternativeName>
        <fullName evidence="14">NADH dehydrogenase I subunit C/D</fullName>
    </alternativeName>
    <alternativeName>
        <fullName evidence="14">NDH-1 subunit C/D</fullName>
    </alternativeName>
</protein>
<dbReference type="AlphaFoldDB" id="R8APP0"/>
<keyword evidence="4 14" id="KW-0813">Transport</keyword>
<dbReference type="Proteomes" id="UP000014012">
    <property type="component" value="Unassembled WGS sequence"/>
</dbReference>
<keyword evidence="9 14" id="KW-0520">NAD</keyword>
<dbReference type="Gene3D" id="1.10.645.10">
    <property type="entry name" value="Cytochrome-c3 Hydrogenase, chain B"/>
    <property type="match status" value="1"/>
</dbReference>
<comment type="subcellular location">
    <subcellularLocation>
        <location evidence="2">Cell inner membrane</location>
        <topology evidence="2">Peripheral membrane protein</topology>
    </subcellularLocation>
    <subcellularLocation>
        <location evidence="14">Cell membrane</location>
        <topology evidence="14">Peripheral membrane protein</topology>
        <orientation evidence="14">Cytoplasmic side</orientation>
    </subcellularLocation>
</comment>
<dbReference type="NCBIfam" id="NF004739">
    <property type="entry name" value="PRK06075.1"/>
    <property type="match status" value="1"/>
</dbReference>
<evidence type="ECO:0000256" key="7">
    <source>
        <dbReference type="ARBA" id="ARBA00022719"/>
    </source>
</evidence>
<evidence type="ECO:0000313" key="17">
    <source>
        <dbReference type="EMBL" id="EON88294.1"/>
    </source>
</evidence>
<comment type="similarity">
    <text evidence="14">In the N-terminal section; belongs to the complex I 30 kDa subunit family.</text>
</comment>
<keyword evidence="7 14" id="KW-0874">Quinone</keyword>
<dbReference type="HOGENOM" id="CLU_015134_3_2_6"/>
<evidence type="ECO:0000259" key="15">
    <source>
        <dbReference type="Pfam" id="PF00329"/>
    </source>
</evidence>
<dbReference type="GO" id="GO:0051287">
    <property type="term" value="F:NAD binding"/>
    <property type="evidence" value="ECO:0007669"/>
    <property type="project" value="InterPro"/>
</dbReference>
<dbReference type="InterPro" id="IPR037232">
    <property type="entry name" value="NADH_quin_OxRdtase_su_C/D-like"/>
</dbReference>
<evidence type="ECO:0000256" key="13">
    <source>
        <dbReference type="ARBA" id="ARBA00047712"/>
    </source>
</evidence>
<dbReference type="Pfam" id="PF00346">
    <property type="entry name" value="Complex1_49kDa"/>
    <property type="match status" value="1"/>
</dbReference>
<comment type="catalytic activity">
    <reaction evidence="13 14">
        <text>a quinone + NADH + 5 H(+)(in) = a quinol + NAD(+) + 4 H(+)(out)</text>
        <dbReference type="Rhea" id="RHEA:57888"/>
        <dbReference type="ChEBI" id="CHEBI:15378"/>
        <dbReference type="ChEBI" id="CHEBI:24646"/>
        <dbReference type="ChEBI" id="CHEBI:57540"/>
        <dbReference type="ChEBI" id="CHEBI:57945"/>
        <dbReference type="ChEBI" id="CHEBI:132124"/>
    </reaction>
</comment>
<dbReference type="GO" id="GO:0005886">
    <property type="term" value="C:plasma membrane"/>
    <property type="evidence" value="ECO:0007669"/>
    <property type="project" value="UniProtKB-SubCell"/>
</dbReference>
<keyword evidence="11 14" id="KW-0472">Membrane</keyword>
<evidence type="ECO:0000256" key="1">
    <source>
        <dbReference type="ARBA" id="ARBA00002378"/>
    </source>
</evidence>
<dbReference type="SUPFAM" id="SSF143243">
    <property type="entry name" value="Nqo5-like"/>
    <property type="match status" value="1"/>
</dbReference>
<dbReference type="HAMAP" id="MF_01358">
    <property type="entry name" value="NDH1_NuoD"/>
    <property type="match status" value="1"/>
</dbReference>
<dbReference type="PANTHER" id="PTHR11993:SF45">
    <property type="entry name" value="NADH-QUINONE OXIDOREDUCTASE SUBUNIT C_D"/>
    <property type="match status" value="1"/>
</dbReference>
<dbReference type="Gene3D" id="3.30.460.80">
    <property type="entry name" value="NADH:ubiquinone oxidoreductase, 30kDa subunit"/>
    <property type="match status" value="1"/>
</dbReference>
<comment type="caution">
    <text evidence="17">The sequence shown here is derived from an EMBL/GenBank/DDBJ whole genome shotgun (WGS) entry which is preliminary data.</text>
</comment>
<keyword evidence="17" id="KW-0560">Oxidoreductase</keyword>
<dbReference type="PROSITE" id="PS00535">
    <property type="entry name" value="COMPLEX1_49K"/>
    <property type="match status" value="1"/>
</dbReference>
<dbReference type="NCBIfam" id="TIGR01962">
    <property type="entry name" value="NuoD"/>
    <property type="match status" value="1"/>
</dbReference>
<dbReference type="InterPro" id="IPR022885">
    <property type="entry name" value="NDH1_su_D/H"/>
</dbReference>
<dbReference type="Pfam" id="PF00329">
    <property type="entry name" value="Complex1_30kDa"/>
    <property type="match status" value="1"/>
</dbReference>
<dbReference type="GO" id="GO:0008137">
    <property type="term" value="F:NADH dehydrogenase (ubiquinone) activity"/>
    <property type="evidence" value="ECO:0007669"/>
    <property type="project" value="InterPro"/>
</dbReference>
<dbReference type="InterPro" id="IPR014029">
    <property type="entry name" value="NADH_UbQ_OxRdtase_49kDa_CS"/>
</dbReference>
<dbReference type="EMBL" id="AQQO01000348">
    <property type="protein sequence ID" value="EON88294.1"/>
    <property type="molecule type" value="Genomic_DNA"/>
</dbReference>
<dbReference type="NCBIfam" id="NF008728">
    <property type="entry name" value="PRK11742.1"/>
    <property type="match status" value="1"/>
</dbReference>
<keyword evidence="8 14" id="KW-1278">Translocase</keyword>
<evidence type="ECO:0000256" key="14">
    <source>
        <dbReference type="HAMAP-Rule" id="MF_01359"/>
    </source>
</evidence>
<dbReference type="STRING" id="703.SAMEA2665130_01928"/>
<sequence length="600" mass="68514">MTMELHTQIQPQVDGWPAQNHQDNPVIGELISRFGREMFTLQTSKTGMPVIWLPKSALVDVISFLKKIPKPYNMLYDLHAVDERLRTHREQLVAQDFTVFYHLLSVERNSDVLLKVALSEKSLTLPSITSIFSNANWYEREVWDLFGITFTGHPHLTRIMMPKSWQGHPLRKDFPARATEFDPFALDVAKQDLEQEALRFKPEDWGMRKGTDNEDFMFLNLGPNHPSAHGAFRIVLQLDGEEIVDCVPDIGYHHRGAEKMAERQSWHSYIPYTDRVEYLGGVMNNLPYVLAVEKLAGIQVPAKVEVIRVMLAELFRINSHLLFLGTYIQDVGAMTPVFYAFSDRQRIYNIIEAITGARMHPAWFRIGGVAHDLPQGWQRLVREFLDWLPKRLESYVTAALRNSILRGRTIGVAAYNTQQALEWGVTGAGLRATGLGLDIRKWRPYSGYQNFDFEVPTGSNGDAYDRALVRVEEIRQSLRIVEQCLNNMPEGPYKADHPLTTPPPKERALQHIETLINHFLQVSWGPIMPANESFQMIEATKGANSYYLTSDGSTMSYRTRIRTPSFAHLQQIPSVIRGSLVSDLIVYLGSIDFVMSDVDR</sequence>
<evidence type="ECO:0000256" key="8">
    <source>
        <dbReference type="ARBA" id="ARBA00022967"/>
    </source>
</evidence>
<dbReference type="FunFam" id="3.30.460.80:FF:000001">
    <property type="entry name" value="NADH-quinone oxidoreductase subunit C/D"/>
    <property type="match status" value="1"/>
</dbReference>
<dbReference type="InterPro" id="IPR001135">
    <property type="entry name" value="NADH_Q_OxRdtase_suD"/>
</dbReference>
<reference evidence="17 18" key="1">
    <citation type="journal article" date="2013" name="Genome Announc.">
        <title>Genome Sequence of Plesiomonas shigelloides Strain 302-73 (Serotype O1).</title>
        <authorList>
            <person name="Pique N."/>
            <person name="Aquilini E."/>
            <person name="Alioto T."/>
            <person name="Minana-Galbis D."/>
            <person name="Tomas J.M."/>
        </authorList>
    </citation>
    <scope>NUCLEOTIDE SEQUENCE [LARGE SCALE GENOMIC DNA]</scope>
    <source>
        <strain evidence="17 18">302-73</strain>
    </source>
</reference>
<feature type="domain" description="NADH-quinone oxidoreductase subunit D" evidence="16">
    <location>
        <begin position="330"/>
        <end position="600"/>
    </location>
</feature>
<comment type="similarity">
    <text evidence="3 14">In the C-terminal section; belongs to the complex I 49 kDa subunit family.</text>
</comment>
<dbReference type="InterPro" id="IPR023062">
    <property type="entry name" value="NADH_DH_suCD"/>
</dbReference>
<comment type="subunit">
    <text evidence="14">NDH-1 is composed of 13 different subunits. Subunits NuoB, CD, E, F, and G constitute the peripheral sector of the complex.</text>
</comment>
<dbReference type="SUPFAM" id="SSF56762">
    <property type="entry name" value="HydB/Nqo4-like"/>
    <property type="match status" value="1"/>
</dbReference>
<name>R8APP0_PLESH</name>
<feature type="region of interest" description="NADH dehydrogenase I subunit D" evidence="14">
    <location>
        <begin position="215"/>
        <end position="600"/>
    </location>
</feature>
<dbReference type="FunFam" id="1.10.645.10:FF:000001">
    <property type="entry name" value="NADH-quinone oxidoreductase subunit C/D"/>
    <property type="match status" value="1"/>
</dbReference>
<dbReference type="GO" id="GO:0022904">
    <property type="term" value="P:respiratory electron transport chain"/>
    <property type="evidence" value="ECO:0007669"/>
    <property type="project" value="UniProtKB-ARBA"/>
</dbReference>
<comment type="function">
    <text evidence="1 14">NDH-1 shuttles electrons from NADH, via FMN and iron-sulfur (Fe-S) centers, to quinones in the respiratory chain. The immediate electron acceptor for the enzyme in this species is believed to be ubiquinone. Couples the redox reaction to proton translocation (for every two electrons transferred, four hydrogen ions are translocated across the cytoplasmic membrane), and thus conserves the redox energy in a proton gradient.</text>
</comment>
<evidence type="ECO:0000256" key="6">
    <source>
        <dbReference type="ARBA" id="ARBA00022519"/>
    </source>
</evidence>
<dbReference type="HAMAP" id="MF_01359">
    <property type="entry name" value="NDH1_NuoCD_1"/>
    <property type="match status" value="1"/>
</dbReference>
<evidence type="ECO:0000256" key="5">
    <source>
        <dbReference type="ARBA" id="ARBA00022475"/>
    </source>
</evidence>
<evidence type="ECO:0000313" key="18">
    <source>
        <dbReference type="Proteomes" id="UP000014012"/>
    </source>
</evidence>
<dbReference type="GO" id="GO:0048038">
    <property type="term" value="F:quinone binding"/>
    <property type="evidence" value="ECO:0007669"/>
    <property type="project" value="UniProtKB-KW"/>
</dbReference>
<keyword evidence="18" id="KW-1185">Reference proteome</keyword>
<dbReference type="GO" id="GO:0050136">
    <property type="term" value="F:NADH dehydrogenase (quinone) (non-electrogenic) activity"/>
    <property type="evidence" value="ECO:0007669"/>
    <property type="project" value="UniProtKB-UniRule"/>
</dbReference>
<evidence type="ECO:0000256" key="9">
    <source>
        <dbReference type="ARBA" id="ARBA00023027"/>
    </source>
</evidence>
<evidence type="ECO:0000256" key="3">
    <source>
        <dbReference type="ARBA" id="ARBA00010019"/>
    </source>
</evidence>
<keyword evidence="6" id="KW-0997">Cell inner membrane</keyword>
<dbReference type="GO" id="GO:0030964">
    <property type="term" value="C:NADH dehydrogenase complex"/>
    <property type="evidence" value="ECO:0007669"/>
    <property type="project" value="InterPro"/>
</dbReference>
<evidence type="ECO:0000256" key="11">
    <source>
        <dbReference type="ARBA" id="ARBA00023136"/>
    </source>
</evidence>
<evidence type="ECO:0000256" key="4">
    <source>
        <dbReference type="ARBA" id="ARBA00022448"/>
    </source>
</evidence>
<dbReference type="InterPro" id="IPR001268">
    <property type="entry name" value="NADH_UbQ_OxRdtase_30kDa_su"/>
</dbReference>
<evidence type="ECO:0000256" key="12">
    <source>
        <dbReference type="ARBA" id="ARBA00023268"/>
    </source>
</evidence>
<dbReference type="NCBIfam" id="TIGR01961">
    <property type="entry name" value="NuoC_fam"/>
    <property type="match status" value="1"/>
</dbReference>